<protein>
    <submittedName>
        <fullName evidence="2">Uncharacterized protein</fullName>
    </submittedName>
</protein>
<dbReference type="AlphaFoldDB" id="A0A4R5DWR2"/>
<evidence type="ECO:0000256" key="1">
    <source>
        <dbReference type="SAM" id="MobiDB-lite"/>
    </source>
</evidence>
<evidence type="ECO:0000313" key="2">
    <source>
        <dbReference type="EMBL" id="TDE15483.1"/>
    </source>
</evidence>
<proteinExistence type="predicted"/>
<sequence length="59" mass="6765">MKQAQTSKTAHGNQSQTQSTRHVENKDNLDSRHKEEEMVKGNDLTNNEKEHHSLGKSKH</sequence>
<evidence type="ECO:0000313" key="3">
    <source>
        <dbReference type="Proteomes" id="UP000294850"/>
    </source>
</evidence>
<dbReference type="Proteomes" id="UP000294850">
    <property type="component" value="Unassembled WGS sequence"/>
</dbReference>
<gene>
    <name evidence="2" type="ORF">E0F88_13315</name>
</gene>
<keyword evidence="3" id="KW-1185">Reference proteome</keyword>
<dbReference type="EMBL" id="SMFL01000004">
    <property type="protein sequence ID" value="TDE15483.1"/>
    <property type="molecule type" value="Genomic_DNA"/>
</dbReference>
<feature type="region of interest" description="Disordered" evidence="1">
    <location>
        <begin position="1"/>
        <end position="59"/>
    </location>
</feature>
<accession>A0A4R5DWR2</accession>
<feature type="compositionally biased region" description="Basic and acidic residues" evidence="1">
    <location>
        <begin position="21"/>
        <end position="53"/>
    </location>
</feature>
<feature type="compositionally biased region" description="Polar residues" evidence="1">
    <location>
        <begin position="1"/>
        <end position="20"/>
    </location>
</feature>
<dbReference type="OrthoDB" id="965843at2"/>
<reference evidence="2 3" key="1">
    <citation type="submission" date="2019-03" db="EMBL/GenBank/DDBJ databases">
        <title>Dyadobacter AR-3-6 sp. nov., isolated from arctic soil.</title>
        <authorList>
            <person name="Chaudhary D.K."/>
        </authorList>
    </citation>
    <scope>NUCLEOTIDE SEQUENCE [LARGE SCALE GENOMIC DNA]</scope>
    <source>
        <strain evidence="2 3">AR-3-6</strain>
    </source>
</reference>
<organism evidence="2 3">
    <name type="scientific">Dyadobacter psychrotolerans</name>
    <dbReference type="NCBI Taxonomy" id="2541721"/>
    <lineage>
        <taxon>Bacteria</taxon>
        <taxon>Pseudomonadati</taxon>
        <taxon>Bacteroidota</taxon>
        <taxon>Cytophagia</taxon>
        <taxon>Cytophagales</taxon>
        <taxon>Spirosomataceae</taxon>
        <taxon>Dyadobacter</taxon>
    </lineage>
</organism>
<name>A0A4R5DWR2_9BACT</name>
<dbReference type="RefSeq" id="WP_131958746.1">
    <property type="nucleotide sequence ID" value="NZ_SMFL01000004.1"/>
</dbReference>
<comment type="caution">
    <text evidence="2">The sequence shown here is derived from an EMBL/GenBank/DDBJ whole genome shotgun (WGS) entry which is preliminary data.</text>
</comment>